<feature type="transmembrane region" description="Helical" evidence="8">
    <location>
        <begin position="89"/>
        <end position="116"/>
    </location>
</feature>
<keyword evidence="6 8" id="KW-0472">Membrane</keyword>
<dbReference type="EMBL" id="JASJQH010001255">
    <property type="protein sequence ID" value="KAK9761705.1"/>
    <property type="molecule type" value="Genomic_DNA"/>
</dbReference>
<dbReference type="NCBIfam" id="TIGR00861">
    <property type="entry name" value="MIP"/>
    <property type="match status" value="1"/>
</dbReference>
<keyword evidence="5 8" id="KW-1133">Transmembrane helix</keyword>
<dbReference type="InterPro" id="IPR022357">
    <property type="entry name" value="MIP_CS"/>
</dbReference>
<evidence type="ECO:0000256" key="8">
    <source>
        <dbReference type="SAM" id="Phobius"/>
    </source>
</evidence>
<feature type="transmembrane region" description="Helical" evidence="8">
    <location>
        <begin position="176"/>
        <end position="209"/>
    </location>
</feature>
<dbReference type="Pfam" id="PF00230">
    <property type="entry name" value="MIP"/>
    <property type="match status" value="1"/>
</dbReference>
<evidence type="ECO:0000256" key="3">
    <source>
        <dbReference type="ARBA" id="ARBA00022448"/>
    </source>
</evidence>
<dbReference type="PRINTS" id="PR00783">
    <property type="entry name" value="MINTRINSICP"/>
</dbReference>
<protein>
    <submittedName>
        <fullName evidence="9">Glycerol channel</fullName>
    </submittedName>
</protein>
<organism evidence="9 10">
    <name type="scientific">Basidiobolus ranarum</name>
    <dbReference type="NCBI Taxonomy" id="34480"/>
    <lineage>
        <taxon>Eukaryota</taxon>
        <taxon>Fungi</taxon>
        <taxon>Fungi incertae sedis</taxon>
        <taxon>Zoopagomycota</taxon>
        <taxon>Entomophthoromycotina</taxon>
        <taxon>Basidiobolomycetes</taxon>
        <taxon>Basidiobolales</taxon>
        <taxon>Basidiobolaceae</taxon>
        <taxon>Basidiobolus</taxon>
    </lineage>
</organism>
<keyword evidence="4 7" id="KW-0812">Transmembrane</keyword>
<evidence type="ECO:0000256" key="4">
    <source>
        <dbReference type="ARBA" id="ARBA00022692"/>
    </source>
</evidence>
<comment type="caution">
    <text evidence="9">The sequence shown here is derived from an EMBL/GenBank/DDBJ whole genome shotgun (WGS) entry which is preliminary data.</text>
</comment>
<comment type="subcellular location">
    <subcellularLocation>
        <location evidence="1">Membrane</location>
        <topology evidence="1">Multi-pass membrane protein</topology>
    </subcellularLocation>
</comment>
<dbReference type="InterPro" id="IPR023271">
    <property type="entry name" value="Aquaporin-like"/>
</dbReference>
<dbReference type="PANTHER" id="PTHR43829">
    <property type="entry name" value="AQUAPORIN OR AQUAGLYCEROPORIN RELATED"/>
    <property type="match status" value="1"/>
</dbReference>
<dbReference type="InterPro" id="IPR000425">
    <property type="entry name" value="MIP"/>
</dbReference>
<feature type="transmembrane region" description="Helical" evidence="8">
    <location>
        <begin position="59"/>
        <end position="77"/>
    </location>
</feature>
<evidence type="ECO:0000313" key="9">
    <source>
        <dbReference type="EMBL" id="KAK9761705.1"/>
    </source>
</evidence>
<name>A0ABR2WJM7_9FUNG</name>
<feature type="transmembrane region" description="Helical" evidence="8">
    <location>
        <begin position="136"/>
        <end position="155"/>
    </location>
</feature>
<evidence type="ECO:0000256" key="2">
    <source>
        <dbReference type="ARBA" id="ARBA00006175"/>
    </source>
</evidence>
<evidence type="ECO:0000256" key="7">
    <source>
        <dbReference type="RuleBase" id="RU000477"/>
    </source>
</evidence>
<keyword evidence="10" id="KW-1185">Reference proteome</keyword>
<dbReference type="InterPro" id="IPR050363">
    <property type="entry name" value="MIP/Aquaporin"/>
</dbReference>
<feature type="transmembrane region" description="Helical" evidence="8">
    <location>
        <begin position="274"/>
        <end position="294"/>
    </location>
</feature>
<dbReference type="PROSITE" id="PS00221">
    <property type="entry name" value="MIP"/>
    <property type="match status" value="1"/>
</dbReference>
<evidence type="ECO:0000313" key="10">
    <source>
        <dbReference type="Proteomes" id="UP001479436"/>
    </source>
</evidence>
<reference evidence="9 10" key="1">
    <citation type="submission" date="2023-04" db="EMBL/GenBank/DDBJ databases">
        <title>Genome of Basidiobolus ranarum AG-B5.</title>
        <authorList>
            <person name="Stajich J.E."/>
            <person name="Carter-House D."/>
            <person name="Gryganskyi A."/>
        </authorList>
    </citation>
    <scope>NUCLEOTIDE SEQUENCE [LARGE SCALE GENOMIC DNA]</scope>
    <source>
        <strain evidence="9 10">AG-B5</strain>
    </source>
</reference>
<feature type="transmembrane region" description="Helical" evidence="8">
    <location>
        <begin position="221"/>
        <end position="243"/>
    </location>
</feature>
<evidence type="ECO:0000256" key="1">
    <source>
        <dbReference type="ARBA" id="ARBA00004141"/>
    </source>
</evidence>
<dbReference type="CDD" id="cd00333">
    <property type="entry name" value="MIP"/>
    <property type="match status" value="1"/>
</dbReference>
<evidence type="ECO:0000256" key="5">
    <source>
        <dbReference type="ARBA" id="ARBA00022989"/>
    </source>
</evidence>
<accession>A0ABR2WJM7</accession>
<proteinExistence type="inferred from homology"/>
<comment type="similarity">
    <text evidence="2 7">Belongs to the MIP/aquaporin (TC 1.A.8) family.</text>
</comment>
<dbReference type="Proteomes" id="UP001479436">
    <property type="component" value="Unassembled WGS sequence"/>
</dbReference>
<evidence type="ECO:0000256" key="6">
    <source>
        <dbReference type="ARBA" id="ARBA00023136"/>
    </source>
</evidence>
<dbReference type="PANTHER" id="PTHR43829:SF9">
    <property type="entry name" value="AQUAPORIN-9"/>
    <property type="match status" value="1"/>
</dbReference>
<dbReference type="SUPFAM" id="SSF81338">
    <property type="entry name" value="Aquaporin-like"/>
    <property type="match status" value="1"/>
</dbReference>
<dbReference type="Gene3D" id="1.20.1080.10">
    <property type="entry name" value="Glycerol uptake facilitator protein"/>
    <property type="match status" value="1"/>
</dbReference>
<sequence length="304" mass="32895">MSEQITIPDSAAPTRIKVSHGHVSEELSTKVSSPESLSSMQRMLNNGALGNFRSANREYIAEFFGTFVFVSFIIGVVQQCKMEIGGYSAAGNTICWGVGFGFMLGLYMCAGISGGHINPAITLTMAVNRGFPWKKVPWYIVAQVLGAFCSALLNYTYFHAQIVKFENGQRDIQSAGLFAAFLPAHMTIGTAFYAEVIDTAFFAASIFAITDKLNAGATHYAPLALGMMITGIGLSFGSLTGYSMNPARDLGPRIFMSIAGWGDIPWVGGEHFFWVPWIGPALGAVIGGFLYEFFACSKPKNMFN</sequence>
<gene>
    <name evidence="9" type="primary">FPS1_15</name>
    <name evidence="9" type="ORF">K7432_013177</name>
</gene>
<keyword evidence="3 7" id="KW-0813">Transport</keyword>